<keyword evidence="2" id="KW-1185">Reference proteome</keyword>
<dbReference type="RefSeq" id="WP_353895847.1">
    <property type="nucleotide sequence ID" value="NZ_JBEVCJ010000008.1"/>
</dbReference>
<sequence length="188" mass="21336">MIASACMSAIAFHKGMRSFSDPHLNYGIYAKNIEDAEDALLDFQEEIFKKIEDVFDDAADVYRSTQKRSNKVILQYNETVEACRAAYRDLNKVASDAKAKLKTDATRIIESYQETGGKMDNSFDLDAFCRFPEIDQIKLPDFHNIPDTEPILQDFNAQKANCLSALEDVFNVEKQENSNEKTNEKAIA</sequence>
<comment type="caution">
    <text evidence="1">The sequence shown here is derived from an EMBL/GenBank/DDBJ whole genome shotgun (WGS) entry which is preliminary data.</text>
</comment>
<dbReference type="Proteomes" id="UP001548189">
    <property type="component" value="Unassembled WGS sequence"/>
</dbReference>
<evidence type="ECO:0000313" key="1">
    <source>
        <dbReference type="EMBL" id="MET1255263.1"/>
    </source>
</evidence>
<gene>
    <name evidence="1" type="ORF">ABVT43_09020</name>
</gene>
<accession>A0ABV2BU14</accession>
<dbReference type="EMBL" id="JBEVCJ010000008">
    <property type="protein sequence ID" value="MET1255263.1"/>
    <property type="molecule type" value="Genomic_DNA"/>
</dbReference>
<organism evidence="1 2">
    <name type="scientific">Aliikangiella maris</name>
    <dbReference type="NCBI Taxonomy" id="3162458"/>
    <lineage>
        <taxon>Bacteria</taxon>
        <taxon>Pseudomonadati</taxon>
        <taxon>Pseudomonadota</taxon>
        <taxon>Gammaproteobacteria</taxon>
        <taxon>Oceanospirillales</taxon>
        <taxon>Pleioneaceae</taxon>
        <taxon>Aliikangiella</taxon>
    </lineage>
</organism>
<reference evidence="1 2" key="1">
    <citation type="submission" date="2024-06" db="EMBL/GenBank/DDBJ databases">
        <authorList>
            <person name="Li F."/>
        </authorList>
    </citation>
    <scope>NUCLEOTIDE SEQUENCE [LARGE SCALE GENOMIC DNA]</scope>
    <source>
        <strain evidence="1 2">GXAS 311</strain>
    </source>
</reference>
<evidence type="ECO:0000313" key="2">
    <source>
        <dbReference type="Proteomes" id="UP001548189"/>
    </source>
</evidence>
<proteinExistence type="predicted"/>
<name>A0ABV2BU14_9GAMM</name>
<protein>
    <submittedName>
        <fullName evidence="1">Uncharacterized protein</fullName>
    </submittedName>
</protein>